<keyword evidence="5 8" id="KW-1133">Transmembrane helix</keyword>
<evidence type="ECO:0000256" key="2">
    <source>
        <dbReference type="ARBA" id="ARBA00010199"/>
    </source>
</evidence>
<feature type="transmembrane region" description="Helical" evidence="8">
    <location>
        <begin position="410"/>
        <end position="429"/>
    </location>
</feature>
<evidence type="ECO:0000256" key="4">
    <source>
        <dbReference type="ARBA" id="ARBA00022692"/>
    </source>
</evidence>
<evidence type="ECO:0000256" key="6">
    <source>
        <dbReference type="ARBA" id="ARBA00023136"/>
    </source>
</evidence>
<accession>A0A166UG99</accession>
<dbReference type="PANTHER" id="PTHR43298:SF2">
    <property type="entry name" value="FMN_FAD EXPORTER YEEO-RELATED"/>
    <property type="match status" value="1"/>
</dbReference>
<evidence type="ECO:0000256" key="3">
    <source>
        <dbReference type="ARBA" id="ARBA00022448"/>
    </source>
</evidence>
<feature type="transmembrane region" description="Helical" evidence="8">
    <location>
        <begin position="226"/>
        <end position="250"/>
    </location>
</feature>
<feature type="transmembrane region" description="Helical" evidence="8">
    <location>
        <begin position="279"/>
        <end position="300"/>
    </location>
</feature>
<comment type="caution">
    <text evidence="9">The sequence shown here is derived from an EMBL/GenBank/DDBJ whole genome shotgun (WGS) entry which is preliminary data.</text>
</comment>
<dbReference type="InterPro" id="IPR014249">
    <property type="entry name" value="Spore_V_B"/>
</dbReference>
<feature type="transmembrane region" description="Helical" evidence="8">
    <location>
        <begin position="94"/>
        <end position="111"/>
    </location>
</feature>
<comment type="subcellular location">
    <subcellularLocation>
        <location evidence="1">Membrane</location>
        <topology evidence="1">Multi-pass membrane protein</topology>
    </subcellularLocation>
</comment>
<dbReference type="PIRSF" id="PIRSF038958">
    <property type="entry name" value="PG_synth_SpoVB"/>
    <property type="match status" value="1"/>
</dbReference>
<proteinExistence type="inferred from homology"/>
<evidence type="ECO:0000313" key="9">
    <source>
        <dbReference type="EMBL" id="OAA94890.1"/>
    </source>
</evidence>
<feature type="transmembrane region" description="Helical" evidence="8">
    <location>
        <begin position="321"/>
        <end position="344"/>
    </location>
</feature>
<feature type="transmembrane region" description="Helical" evidence="8">
    <location>
        <begin position="12"/>
        <end position="30"/>
    </location>
</feature>
<dbReference type="Pfam" id="PF01943">
    <property type="entry name" value="Polysacc_synt"/>
    <property type="match status" value="1"/>
</dbReference>
<dbReference type="EMBL" id="LITQ01000001">
    <property type="protein sequence ID" value="OAA94890.1"/>
    <property type="molecule type" value="Genomic_DNA"/>
</dbReference>
<name>A0A166UG99_9CLOT</name>
<evidence type="ECO:0000256" key="8">
    <source>
        <dbReference type="SAM" id="Phobius"/>
    </source>
</evidence>
<dbReference type="Proteomes" id="UP000077384">
    <property type="component" value="Unassembled WGS sequence"/>
</dbReference>
<dbReference type="RefSeq" id="WP_063599824.1">
    <property type="nucleotide sequence ID" value="NZ_LITQ01000001.1"/>
</dbReference>
<feature type="transmembrane region" description="Helical" evidence="8">
    <location>
        <begin position="356"/>
        <end position="378"/>
    </location>
</feature>
<evidence type="ECO:0000313" key="10">
    <source>
        <dbReference type="EMBL" id="OBR91630.1"/>
    </source>
</evidence>
<feature type="transmembrane region" description="Helical" evidence="8">
    <location>
        <begin position="50"/>
        <end position="73"/>
    </location>
</feature>
<feature type="transmembrane region" description="Helical" evidence="8">
    <location>
        <begin position="186"/>
        <end position="206"/>
    </location>
</feature>
<reference evidence="10 12" key="2">
    <citation type="journal article" date="2016" name="Front. Microbiol.">
        <title>Industrial Acetogenic Biocatalysts: A Comparative Metabolic and Genomic Analysis.</title>
        <authorList>
            <person name="Bengelsdorf F."/>
            <person name="Poehlein A."/>
            <person name="Sonja S."/>
            <person name="Erz C."/>
            <person name="Hummel T."/>
            <person name="Hoffmeister S."/>
            <person name="Daniel R."/>
            <person name="Durre P."/>
        </authorList>
    </citation>
    <scope>NUCLEOTIDE SEQUENCE [LARGE SCALE GENOMIC DNA]</scope>
    <source>
        <strain evidence="10 12">PTA-10522</strain>
    </source>
</reference>
<dbReference type="InterPro" id="IPR002797">
    <property type="entry name" value="Polysacc_synth"/>
</dbReference>
<feature type="transmembrane region" description="Helical" evidence="8">
    <location>
        <begin position="385"/>
        <end position="404"/>
    </location>
</feature>
<evidence type="ECO:0000256" key="7">
    <source>
        <dbReference type="ARBA" id="ARBA00031636"/>
    </source>
</evidence>
<evidence type="ECO:0000313" key="11">
    <source>
        <dbReference type="Proteomes" id="UP000077384"/>
    </source>
</evidence>
<feature type="transmembrane region" description="Helical" evidence="8">
    <location>
        <begin position="162"/>
        <end position="180"/>
    </location>
</feature>
<gene>
    <name evidence="9" type="primary">spoVB_2</name>
    <name evidence="10" type="synonym">spoVB_3</name>
    <name evidence="10" type="ORF">CLCOS_32700</name>
    <name evidence="9" type="ORF">WX73_01298</name>
</gene>
<evidence type="ECO:0000256" key="1">
    <source>
        <dbReference type="ARBA" id="ARBA00004141"/>
    </source>
</evidence>
<evidence type="ECO:0000256" key="5">
    <source>
        <dbReference type="ARBA" id="ARBA00022989"/>
    </source>
</evidence>
<keyword evidence="6 8" id="KW-0472">Membrane</keyword>
<evidence type="ECO:0000313" key="12">
    <source>
        <dbReference type="Proteomes" id="UP000093694"/>
    </source>
</evidence>
<sequence length="445" mass="49452">MKRDRFLKNSLILICSNLITSIFAFIFPIILSRELGAEGIGLYGLIMPIYDLFICLISGGMVAAISKIAAVYFSKDDFNNLNNSIDASLTFNSLFALLIVCTVFINAPYIGTKIVDDPRSVHALQVMCPAMFFIGLSSILKGYFYGISQVKIPAIIDISEKFLRIVIIISIITVFSLKDVGSTVTAAYTTLAIGEFISFILLYIMYKTRRRKFRSNSSNPEEKLQLLFNILVLSFPLCLNGFLSTALGAVSTLITPRRLVASGIEYNLALAMIGKFDGMALNIIFFPITIINSISMVLIPDLSEKMSRKNYWSIEKRIHQIIKISLFLGICTMVICLFTGDYLGQLFYNRNDLGNYIKFASLSAPVTFVSFSTFGILNGIGKQNILLKNSLISAILEVILIYILAGISWINIYSTAISLIITSSTTLILNIREIKKSSRSCCHIL</sequence>
<keyword evidence="3" id="KW-0813">Transport</keyword>
<dbReference type="PATRIC" id="fig|1705578.3.peg.114"/>
<dbReference type="AlphaFoldDB" id="A0A166UG99"/>
<protein>
    <recommendedName>
        <fullName evidence="7">Multidrug-efflux transporter</fullName>
    </recommendedName>
</protein>
<reference evidence="9 11" key="1">
    <citation type="journal article" date="2015" name="Biotechnol. Bioeng.">
        <title>Genome sequence and phenotypic characterization of Caulobacter segnis.</title>
        <authorList>
            <person name="Patel S."/>
            <person name="Fletcher B."/>
            <person name="Scott D.C."/>
            <person name="Ely B."/>
        </authorList>
    </citation>
    <scope>NUCLEOTIDE SEQUENCE [LARGE SCALE GENOMIC DNA]</scope>
    <source>
        <strain evidence="9 11">PS02</strain>
    </source>
</reference>
<comment type="similarity">
    <text evidence="2">Belongs to the multi antimicrobial extrusion (MATE) (TC 2.A.66.1) family.</text>
</comment>
<dbReference type="Proteomes" id="UP000093694">
    <property type="component" value="Unassembled WGS sequence"/>
</dbReference>
<keyword evidence="12" id="KW-1185">Reference proteome</keyword>
<dbReference type="EMBL" id="LROR01000067">
    <property type="protein sequence ID" value="OBR91630.1"/>
    <property type="molecule type" value="Genomic_DNA"/>
</dbReference>
<dbReference type="PANTHER" id="PTHR43298">
    <property type="entry name" value="MULTIDRUG RESISTANCE PROTEIN NORM-RELATED"/>
    <property type="match status" value="1"/>
</dbReference>
<keyword evidence="4 8" id="KW-0812">Transmembrane</keyword>
<dbReference type="InterPro" id="IPR050222">
    <property type="entry name" value="MATE_MdtK"/>
</dbReference>
<dbReference type="NCBIfam" id="TIGR02900">
    <property type="entry name" value="spore_V_B"/>
    <property type="match status" value="1"/>
</dbReference>
<organism evidence="9 11">
    <name type="scientific">Clostridium coskatii</name>
    <dbReference type="NCBI Taxonomy" id="1705578"/>
    <lineage>
        <taxon>Bacteria</taxon>
        <taxon>Bacillati</taxon>
        <taxon>Bacillota</taxon>
        <taxon>Clostridia</taxon>
        <taxon>Eubacteriales</taxon>
        <taxon>Clostridiaceae</taxon>
        <taxon>Clostridium</taxon>
    </lineage>
</organism>
<dbReference type="GO" id="GO:0005886">
    <property type="term" value="C:plasma membrane"/>
    <property type="evidence" value="ECO:0007669"/>
    <property type="project" value="TreeGrafter"/>
</dbReference>
<feature type="transmembrane region" description="Helical" evidence="8">
    <location>
        <begin position="123"/>
        <end position="141"/>
    </location>
</feature>
<dbReference type="InterPro" id="IPR024923">
    <property type="entry name" value="PG_synth_SpoVB"/>
</dbReference>